<reference evidence="2 3" key="1">
    <citation type="submission" date="2016-05" db="EMBL/GenBank/DDBJ databases">
        <title>Microbial solvent formation.</title>
        <authorList>
            <person name="Poehlein A."/>
            <person name="Montoya Solano J.D."/>
            <person name="Flitsch S."/>
            <person name="Krabben P."/>
            <person name="Duerre P."/>
            <person name="Daniel R."/>
        </authorList>
    </citation>
    <scope>NUCLEOTIDE SEQUENCE [LARGE SCALE GENOMIC DNA]</scope>
    <source>
        <strain evidence="2 3">DSM 53</strain>
    </source>
</reference>
<name>A0A1S8S762_CLOBE</name>
<dbReference type="GO" id="GO:0016887">
    <property type="term" value="F:ATP hydrolysis activity"/>
    <property type="evidence" value="ECO:0007669"/>
    <property type="project" value="InterPro"/>
</dbReference>
<dbReference type="CDD" id="cd00267">
    <property type="entry name" value="ABC_ATPase"/>
    <property type="match status" value="1"/>
</dbReference>
<dbReference type="AlphaFoldDB" id="A0A1S8S762"/>
<evidence type="ECO:0000313" key="3">
    <source>
        <dbReference type="Proteomes" id="UP000190973"/>
    </source>
</evidence>
<dbReference type="SUPFAM" id="SSF52540">
    <property type="entry name" value="P-loop containing nucleoside triphosphate hydrolases"/>
    <property type="match status" value="1"/>
</dbReference>
<dbReference type="GO" id="GO:0005524">
    <property type="term" value="F:ATP binding"/>
    <property type="evidence" value="ECO:0007669"/>
    <property type="project" value="InterPro"/>
</dbReference>
<gene>
    <name evidence="2" type="ORF">CLBCK_23770</name>
</gene>
<protein>
    <recommendedName>
        <fullName evidence="1">ATPase AAA-type core domain-containing protein</fullName>
    </recommendedName>
</protein>
<dbReference type="Pfam" id="PF13304">
    <property type="entry name" value="AAA_21"/>
    <property type="match status" value="1"/>
</dbReference>
<dbReference type="PANTHER" id="PTHR43581">
    <property type="entry name" value="ATP/GTP PHOSPHATASE"/>
    <property type="match status" value="1"/>
</dbReference>
<dbReference type="InterPro" id="IPR051396">
    <property type="entry name" value="Bact_Antivir_Def_Nuclease"/>
</dbReference>
<sequence length="110" mass="13271">MDNFREYSNGESAFIYFTEKIDENGLYILDEPENSLSPKRQMELMNFIEDSARFLRCQFIISTHSPFILAMKGAKIYDLDENPVDVKRWTELENVRTYYDFFKMHEKEFK</sequence>
<accession>A0A1S8S762</accession>
<feature type="domain" description="ATPase AAA-type core" evidence="1">
    <location>
        <begin position="25"/>
        <end position="70"/>
    </location>
</feature>
<dbReference type="Proteomes" id="UP000190973">
    <property type="component" value="Unassembled WGS sequence"/>
</dbReference>
<dbReference type="Gene3D" id="3.40.50.300">
    <property type="entry name" value="P-loop containing nucleotide triphosphate hydrolases"/>
    <property type="match status" value="1"/>
</dbReference>
<dbReference type="EMBL" id="LZZI01000037">
    <property type="protein sequence ID" value="OOM61376.1"/>
    <property type="molecule type" value="Genomic_DNA"/>
</dbReference>
<dbReference type="PANTHER" id="PTHR43581:SF3">
    <property type="entry name" value="AAA+ ATPASE DOMAIN-CONTAINING PROTEIN"/>
    <property type="match status" value="1"/>
</dbReference>
<evidence type="ECO:0000313" key="2">
    <source>
        <dbReference type="EMBL" id="OOM61376.1"/>
    </source>
</evidence>
<dbReference type="InterPro" id="IPR003959">
    <property type="entry name" value="ATPase_AAA_core"/>
</dbReference>
<comment type="caution">
    <text evidence="2">The sequence shown here is derived from an EMBL/GenBank/DDBJ whole genome shotgun (WGS) entry which is preliminary data.</text>
</comment>
<proteinExistence type="predicted"/>
<organism evidence="2 3">
    <name type="scientific">Clostridium beijerinckii</name>
    <name type="common">Clostridium MP</name>
    <dbReference type="NCBI Taxonomy" id="1520"/>
    <lineage>
        <taxon>Bacteria</taxon>
        <taxon>Bacillati</taxon>
        <taxon>Bacillota</taxon>
        <taxon>Clostridia</taxon>
        <taxon>Eubacteriales</taxon>
        <taxon>Clostridiaceae</taxon>
        <taxon>Clostridium</taxon>
    </lineage>
</organism>
<dbReference type="InterPro" id="IPR027417">
    <property type="entry name" value="P-loop_NTPase"/>
</dbReference>
<evidence type="ECO:0000259" key="1">
    <source>
        <dbReference type="Pfam" id="PF13304"/>
    </source>
</evidence>